<dbReference type="FunFam" id="3.30.70.240:FF:000007">
    <property type="entry name" value="Translation factor GUF1, mitochondrial"/>
    <property type="match status" value="1"/>
</dbReference>
<dbReference type="GO" id="GO:0005743">
    <property type="term" value="C:mitochondrial inner membrane"/>
    <property type="evidence" value="ECO:0007669"/>
    <property type="project" value="UniProtKB-SubCell"/>
</dbReference>
<dbReference type="GO" id="GO:0045727">
    <property type="term" value="P:positive regulation of translation"/>
    <property type="evidence" value="ECO:0007669"/>
    <property type="project" value="UniProtKB-UniRule"/>
</dbReference>
<dbReference type="FunFam" id="3.40.50.300:FF:000078">
    <property type="entry name" value="Elongation factor 4"/>
    <property type="match status" value="1"/>
</dbReference>
<dbReference type="FunFam" id="3.30.70.870:FF:000004">
    <property type="entry name" value="Translation factor GUF1, mitochondrial"/>
    <property type="match status" value="1"/>
</dbReference>
<dbReference type="InterPro" id="IPR027417">
    <property type="entry name" value="P-loop_NTPase"/>
</dbReference>
<dbReference type="PRINTS" id="PR00315">
    <property type="entry name" value="ELONGATNFCT"/>
</dbReference>
<protein>
    <recommendedName>
        <fullName evidence="8">Translation factor GUF1 homolog, mitochondrial</fullName>
        <ecNumber evidence="8">3.6.5.n1</ecNumber>
    </recommendedName>
    <alternativeName>
        <fullName evidence="8">Elongation factor 4 homolog</fullName>
        <shortName evidence="8">EF-4</shortName>
    </alternativeName>
    <alternativeName>
        <fullName evidence="8">GTPase GUF1 homolog</fullName>
    </alternativeName>
    <alternativeName>
        <fullName evidence="8">Ribosomal back-translocase</fullName>
    </alternativeName>
</protein>
<dbReference type="GO" id="GO:0097177">
    <property type="term" value="F:mitochondrial ribosome binding"/>
    <property type="evidence" value="ECO:0007669"/>
    <property type="project" value="TreeGrafter"/>
</dbReference>
<evidence type="ECO:0000313" key="10">
    <source>
        <dbReference type="EMBL" id="KAH3834051.1"/>
    </source>
</evidence>
<comment type="function">
    <text evidence="8">Promotes mitochondrial protein synthesis. May act as a fidelity factor of the translation reaction, by catalyzing a one-codon backward translocation of tRNAs on improperly translocated ribosomes. Binds to mitochondrial ribosomes in a GTP-dependent manner.</text>
</comment>
<dbReference type="EMBL" id="JAIWYP010000004">
    <property type="protein sequence ID" value="KAH3834051.1"/>
    <property type="molecule type" value="Genomic_DNA"/>
</dbReference>
<dbReference type="PANTHER" id="PTHR43512:SF7">
    <property type="entry name" value="TRANSLATION FACTOR GUF1, MITOCHONDRIAL"/>
    <property type="match status" value="1"/>
</dbReference>
<dbReference type="InterPro" id="IPR031157">
    <property type="entry name" value="G_TR_CS"/>
</dbReference>
<keyword evidence="3 8" id="KW-0999">Mitochondrion inner membrane</keyword>
<dbReference type="Pfam" id="PF06421">
    <property type="entry name" value="LepA_C"/>
    <property type="match status" value="1"/>
</dbReference>
<dbReference type="Pfam" id="PF03144">
    <property type="entry name" value="GTP_EFTU_D2"/>
    <property type="match status" value="1"/>
</dbReference>
<dbReference type="GO" id="GO:0006412">
    <property type="term" value="P:translation"/>
    <property type="evidence" value="ECO:0007669"/>
    <property type="project" value="UniProtKB-KW"/>
</dbReference>
<keyword evidence="5 8" id="KW-0496">Mitochondrion</keyword>
<dbReference type="EC" id="3.6.5.n1" evidence="8"/>
<evidence type="ECO:0000256" key="6">
    <source>
        <dbReference type="ARBA" id="ARBA00023134"/>
    </source>
</evidence>
<evidence type="ECO:0000256" key="7">
    <source>
        <dbReference type="ARBA" id="ARBA00023136"/>
    </source>
</evidence>
<dbReference type="SUPFAM" id="SSF54980">
    <property type="entry name" value="EF-G C-terminal domain-like"/>
    <property type="match status" value="2"/>
</dbReference>
<dbReference type="CDD" id="cd01890">
    <property type="entry name" value="LepA"/>
    <property type="match status" value="1"/>
</dbReference>
<dbReference type="GO" id="GO:0003924">
    <property type="term" value="F:GTPase activity"/>
    <property type="evidence" value="ECO:0007669"/>
    <property type="project" value="UniProtKB-UniRule"/>
</dbReference>
<dbReference type="OrthoDB" id="1074at2759"/>
<dbReference type="InterPro" id="IPR035647">
    <property type="entry name" value="EFG_III/V"/>
</dbReference>
<comment type="caution">
    <text evidence="10">The sequence shown here is derived from an EMBL/GenBank/DDBJ whole genome shotgun (WGS) entry which is preliminary data.</text>
</comment>
<dbReference type="FunFam" id="3.30.70.2570:FF:000001">
    <property type="entry name" value="Translation factor GUF1, mitochondrial"/>
    <property type="match status" value="1"/>
</dbReference>
<evidence type="ECO:0000259" key="9">
    <source>
        <dbReference type="PROSITE" id="PS51722"/>
    </source>
</evidence>
<evidence type="ECO:0000256" key="4">
    <source>
        <dbReference type="ARBA" id="ARBA00022801"/>
    </source>
</evidence>
<dbReference type="InterPro" id="IPR000640">
    <property type="entry name" value="EFG_V-like"/>
</dbReference>
<dbReference type="CDD" id="cd03709">
    <property type="entry name" value="lepA_C"/>
    <property type="match status" value="1"/>
</dbReference>
<dbReference type="Pfam" id="PF00009">
    <property type="entry name" value="GTP_EFTU"/>
    <property type="match status" value="1"/>
</dbReference>
<dbReference type="InterPro" id="IPR000795">
    <property type="entry name" value="T_Tr_GTP-bd_dom"/>
</dbReference>
<dbReference type="NCBIfam" id="TIGR01393">
    <property type="entry name" value="lepA"/>
    <property type="match status" value="1"/>
</dbReference>
<keyword evidence="4 8" id="KW-0378">Hydrolase</keyword>
<dbReference type="GO" id="GO:0005759">
    <property type="term" value="C:mitochondrial matrix"/>
    <property type="evidence" value="ECO:0007669"/>
    <property type="project" value="UniProtKB-UniRule"/>
</dbReference>
<reference evidence="10" key="1">
    <citation type="journal article" date="2019" name="bioRxiv">
        <title>The Genome of the Zebra Mussel, Dreissena polymorpha: A Resource for Invasive Species Research.</title>
        <authorList>
            <person name="McCartney M.A."/>
            <person name="Auch B."/>
            <person name="Kono T."/>
            <person name="Mallez S."/>
            <person name="Zhang Y."/>
            <person name="Obille A."/>
            <person name="Becker A."/>
            <person name="Abrahante J.E."/>
            <person name="Garbe J."/>
            <person name="Badalamenti J.P."/>
            <person name="Herman A."/>
            <person name="Mangelson H."/>
            <person name="Liachko I."/>
            <person name="Sullivan S."/>
            <person name="Sone E.D."/>
            <person name="Koren S."/>
            <person name="Silverstein K.A.T."/>
            <person name="Beckman K.B."/>
            <person name="Gohl D.M."/>
        </authorList>
    </citation>
    <scope>NUCLEOTIDE SEQUENCE</scope>
    <source>
        <strain evidence="10">Duluth1</strain>
        <tissue evidence="10">Whole animal</tissue>
    </source>
</reference>
<dbReference type="InterPro" id="IPR013842">
    <property type="entry name" value="LepA_CTD"/>
</dbReference>
<feature type="domain" description="Tr-type G" evidence="9">
    <location>
        <begin position="53"/>
        <end position="234"/>
    </location>
</feature>
<dbReference type="PROSITE" id="PS00301">
    <property type="entry name" value="G_TR_1"/>
    <property type="match status" value="1"/>
</dbReference>
<reference evidence="10" key="2">
    <citation type="submission" date="2020-11" db="EMBL/GenBank/DDBJ databases">
        <authorList>
            <person name="McCartney M.A."/>
            <person name="Auch B."/>
            <person name="Kono T."/>
            <person name="Mallez S."/>
            <person name="Becker A."/>
            <person name="Gohl D.M."/>
            <person name="Silverstein K.A.T."/>
            <person name="Koren S."/>
            <person name="Bechman K.B."/>
            <person name="Herman A."/>
            <person name="Abrahante J.E."/>
            <person name="Garbe J."/>
        </authorList>
    </citation>
    <scope>NUCLEOTIDE SEQUENCE</scope>
    <source>
        <strain evidence="10">Duluth1</strain>
        <tissue evidence="10">Whole animal</tissue>
    </source>
</reference>
<dbReference type="InterPro" id="IPR035654">
    <property type="entry name" value="LepA_IV"/>
</dbReference>
<dbReference type="PROSITE" id="PS51722">
    <property type="entry name" value="G_TR_2"/>
    <property type="match status" value="1"/>
</dbReference>
<dbReference type="Gene3D" id="3.40.50.300">
    <property type="entry name" value="P-loop containing nucleotide triphosphate hydrolases"/>
    <property type="match status" value="1"/>
</dbReference>
<comment type="subcellular location">
    <subcellularLocation>
        <location evidence="8">Mitochondrion inner membrane</location>
        <topology evidence="8">Peripheral membrane protein</topology>
        <orientation evidence="8">Matrix side</orientation>
    </subcellularLocation>
</comment>
<dbReference type="Proteomes" id="UP000828390">
    <property type="component" value="Unassembled WGS sequence"/>
</dbReference>
<dbReference type="InterPro" id="IPR004161">
    <property type="entry name" value="EFTu-like_2"/>
</dbReference>
<dbReference type="PANTHER" id="PTHR43512">
    <property type="entry name" value="TRANSLATION FACTOR GUF1-RELATED"/>
    <property type="match status" value="1"/>
</dbReference>
<feature type="binding site" evidence="8">
    <location>
        <begin position="62"/>
        <end position="69"/>
    </location>
    <ligand>
        <name>GTP</name>
        <dbReference type="ChEBI" id="CHEBI:37565"/>
    </ligand>
</feature>
<dbReference type="Gene3D" id="3.30.70.2570">
    <property type="entry name" value="Elongation factor 4, C-terminal domain"/>
    <property type="match status" value="1"/>
</dbReference>
<keyword evidence="7 8" id="KW-0472">Membrane</keyword>
<dbReference type="InterPro" id="IPR038363">
    <property type="entry name" value="LepA_C_sf"/>
</dbReference>
<proteinExistence type="inferred from homology"/>
<evidence type="ECO:0000256" key="1">
    <source>
        <dbReference type="ARBA" id="ARBA00005454"/>
    </source>
</evidence>
<sequence length="653" mass="73481">MNSILNRYIHVLKKRNLDKHLLQTILASKYFSTSPWLWNKGRQKPDLSEFPPELVRNFSIIAHVDHGKSTLADRFLEYCGVISVSADNKQVLDRLQVEKERGITVKAQTASLCHTYSGTRYLLNLIDTPGHVDFSFEVARSLSACQGVILLIDANQGVQAQTVANFYQAFERDMHVIPVLNKIDLPNARPDIVMEQLRSLFDIAPKEVLKVSAKLGIGIGEVLDAIVKRVPPPKGQSDKPLKCLMFDSWFMQYKGVIASIAVKEGTLRKGDFITLHHSKKSYEVNDVGIMYPTEESTGVLYTGQVGYVTAGIKNIKDALVGDTIYHTDTPVEPLPGFKPAKPMVFAGVYPADQSQLPELMVAMDKLTLNDSSVEVHQNFSIVLGQGWMLGFLGLLHMDVFITRLDQEFNLSTIVTTPNVPYQVTIKGEKNIKQYRSDTVTVLHPSKMPDIHIISEFREPMVRGTVLAPAEFHQDIINLCMSRRGSVPEQTFIDQTRMMSVSKLPLNEILVDFFDELKSITSGYGSFDYENIGYEVSDLIKMEFTINGKEVEELTMLVHRTRARALAKTIIERLKASIPRQLFLITLQARGGGQSLAKEDIKPWRKDVTAKCYGGDVTRKQKLLKQQAEGKKKMRLIGNVEVPRDAFINILKKK</sequence>
<keyword evidence="6 8" id="KW-0342">GTP-binding</keyword>
<comment type="similarity">
    <text evidence="8">Belongs to the GTP-binding elongation factor family. LepA subfamily.</text>
</comment>
<dbReference type="SUPFAM" id="SSF52540">
    <property type="entry name" value="P-loop containing nucleoside triphosphate hydrolases"/>
    <property type="match status" value="1"/>
</dbReference>
<dbReference type="Gene3D" id="3.30.70.870">
    <property type="entry name" value="Elongation Factor G (Translational Gtpase), domain 3"/>
    <property type="match status" value="1"/>
</dbReference>
<evidence type="ECO:0000313" key="11">
    <source>
        <dbReference type="Proteomes" id="UP000828390"/>
    </source>
</evidence>
<dbReference type="NCBIfam" id="TIGR00231">
    <property type="entry name" value="small_GTP"/>
    <property type="match status" value="1"/>
</dbReference>
<dbReference type="AlphaFoldDB" id="A0A9D4K6Q5"/>
<dbReference type="Gene3D" id="2.40.30.10">
    <property type="entry name" value="Translation factors"/>
    <property type="match status" value="1"/>
</dbReference>
<evidence type="ECO:0000256" key="2">
    <source>
        <dbReference type="ARBA" id="ARBA00022741"/>
    </source>
</evidence>
<comment type="similarity">
    <text evidence="1">Belongs to the TRAFAC class translation factor GTPase superfamily. Classic translation factor GTPase family. LepA subfamily.</text>
</comment>
<dbReference type="InterPro" id="IPR006297">
    <property type="entry name" value="EF-4"/>
</dbReference>
<evidence type="ECO:0000256" key="3">
    <source>
        <dbReference type="ARBA" id="ARBA00022792"/>
    </source>
</evidence>
<feature type="binding site" evidence="8">
    <location>
        <begin position="181"/>
        <end position="184"/>
    </location>
    <ligand>
        <name>GTP</name>
        <dbReference type="ChEBI" id="CHEBI:37565"/>
    </ligand>
</feature>
<organism evidence="10 11">
    <name type="scientific">Dreissena polymorpha</name>
    <name type="common">Zebra mussel</name>
    <name type="synonym">Mytilus polymorpha</name>
    <dbReference type="NCBI Taxonomy" id="45954"/>
    <lineage>
        <taxon>Eukaryota</taxon>
        <taxon>Metazoa</taxon>
        <taxon>Spiralia</taxon>
        <taxon>Lophotrochozoa</taxon>
        <taxon>Mollusca</taxon>
        <taxon>Bivalvia</taxon>
        <taxon>Autobranchia</taxon>
        <taxon>Heteroconchia</taxon>
        <taxon>Euheterodonta</taxon>
        <taxon>Imparidentia</taxon>
        <taxon>Neoheterodontei</taxon>
        <taxon>Myida</taxon>
        <taxon>Dreissenoidea</taxon>
        <taxon>Dreissenidae</taxon>
        <taxon>Dreissena</taxon>
    </lineage>
</organism>
<accession>A0A9D4K6Q5</accession>
<comment type="catalytic activity">
    <reaction evidence="8">
        <text>GTP + H2O = GDP + phosphate + H(+)</text>
        <dbReference type="Rhea" id="RHEA:19669"/>
        <dbReference type="ChEBI" id="CHEBI:15377"/>
        <dbReference type="ChEBI" id="CHEBI:15378"/>
        <dbReference type="ChEBI" id="CHEBI:37565"/>
        <dbReference type="ChEBI" id="CHEBI:43474"/>
        <dbReference type="ChEBI" id="CHEBI:58189"/>
        <dbReference type="EC" id="3.6.5.n1"/>
    </reaction>
</comment>
<name>A0A9D4K6Q5_DREPO</name>
<dbReference type="Pfam" id="PF00679">
    <property type="entry name" value="EFG_C"/>
    <property type="match status" value="1"/>
</dbReference>
<gene>
    <name evidence="10" type="ORF">DPMN_107369</name>
</gene>
<feature type="binding site" evidence="8">
    <location>
        <begin position="127"/>
        <end position="131"/>
    </location>
    <ligand>
        <name>GTP</name>
        <dbReference type="ChEBI" id="CHEBI:37565"/>
    </ligand>
</feature>
<keyword evidence="2 8" id="KW-0547">Nucleotide-binding</keyword>
<keyword evidence="11" id="KW-1185">Reference proteome</keyword>
<evidence type="ECO:0000256" key="5">
    <source>
        <dbReference type="ARBA" id="ARBA00023128"/>
    </source>
</evidence>
<dbReference type="HAMAP" id="MF_00071">
    <property type="entry name" value="LepA"/>
    <property type="match status" value="1"/>
</dbReference>
<dbReference type="Gene3D" id="3.30.70.240">
    <property type="match status" value="1"/>
</dbReference>
<dbReference type="InterPro" id="IPR005225">
    <property type="entry name" value="Small_GTP-bd"/>
</dbReference>
<evidence type="ECO:0000256" key="8">
    <source>
        <dbReference type="HAMAP-Rule" id="MF_03137"/>
    </source>
</evidence>
<dbReference type="CDD" id="cd03699">
    <property type="entry name" value="EF4_II"/>
    <property type="match status" value="1"/>
</dbReference>
<dbReference type="FunFam" id="2.40.30.10:FF:000015">
    <property type="entry name" value="Translation factor GUF1, mitochondrial"/>
    <property type="match status" value="1"/>
</dbReference>
<keyword evidence="8" id="KW-0648">Protein biosynthesis</keyword>
<dbReference type="GO" id="GO:0005525">
    <property type="term" value="F:GTP binding"/>
    <property type="evidence" value="ECO:0007669"/>
    <property type="project" value="UniProtKB-UniRule"/>
</dbReference>